<dbReference type="SUPFAM" id="SSF53756">
    <property type="entry name" value="UDP-Glycosyltransferase/glycogen phosphorylase"/>
    <property type="match status" value="1"/>
</dbReference>
<name>A0A4P8XNN6_9BACL</name>
<organism evidence="1 2">
    <name type="scientific">Paenibacillus algicola</name>
    <dbReference type="NCBI Taxonomy" id="2565926"/>
    <lineage>
        <taxon>Bacteria</taxon>
        <taxon>Bacillati</taxon>
        <taxon>Bacillota</taxon>
        <taxon>Bacilli</taxon>
        <taxon>Bacillales</taxon>
        <taxon>Paenibacillaceae</taxon>
        <taxon>Paenibacillus</taxon>
    </lineage>
</organism>
<protein>
    <submittedName>
        <fullName evidence="1">Putative glycosytransferase</fullName>
    </submittedName>
</protein>
<gene>
    <name evidence="1" type="ORF">E6C60_3791</name>
</gene>
<evidence type="ECO:0000313" key="2">
    <source>
        <dbReference type="Proteomes" id="UP000300879"/>
    </source>
</evidence>
<evidence type="ECO:0000313" key="1">
    <source>
        <dbReference type="EMBL" id="QCT04496.1"/>
    </source>
</evidence>
<accession>A0A4P8XNN6</accession>
<dbReference type="GO" id="GO:0016740">
    <property type="term" value="F:transferase activity"/>
    <property type="evidence" value="ECO:0007669"/>
    <property type="project" value="UniProtKB-KW"/>
</dbReference>
<dbReference type="Proteomes" id="UP000300879">
    <property type="component" value="Chromosome"/>
</dbReference>
<sequence>MKKRVLWILNHETLSKFELPLLQELGVEIYTPKKVPIEILKASGSITYDYDHTLSIPKDAIKQLNEFNFYDHFEMPLNIKSILNQYFDLAFVMFDFYAINKVVNNFNGVILTRAFGLGKDNSYVDITKQVLGDNFLYRLEEIKDRYWFSQCYDNISDNESGIYKERSLFLPLGLPSEFYSIKNEWVGNREKLLFFCSRIKGYEESEKIYKEFKENFKTFDYIIAGNQPVPVNDSRVTGFLEREELNNLFKECKVMFYHSTYPRHVHYHPLEAMIAGMPVVYLEGGLLSTLGNERQAGRCTDVAEAKRKINRIMSGDEVLISKICEDQKSILYKFSHVFNKNKWIENFFPILESVNKLKDISTSKKIAIFVPTGVGQHIDDYIQFILTLNSHLEEVDPSSKLIINTPRELYDISEMLPVNEYNLDVRQYNFRTMLRSDVSETLELMFKKEPLWSDQYIIPVDHIQNNIDAEFWIFMEDKIEGVIGQVKRYGLYVQDIGDRFYSALSHDRIMNYKRASFLITNTEKTKHDLTKYLGISRDKVFVIPLKYPSHFNMNKFESSNYILIESDMKYPLSIDHILDSIIDFYKFQENGPKIYIHLNGPLTKENQELVNNLNAFIQKLPLLKNKVKVFANLKYSEYNTLIMNCKKIIIPYYVQNIIFKVRKAVYFAKPIVINELFNCDDPIYKYPTFKKFDYNHNKISNELFEIISLDSSRNELEAINSSYSQDVLKMWKELL</sequence>
<dbReference type="EMBL" id="CP040396">
    <property type="protein sequence ID" value="QCT04496.1"/>
    <property type="molecule type" value="Genomic_DNA"/>
</dbReference>
<dbReference type="Gene3D" id="3.40.50.2000">
    <property type="entry name" value="Glycogen Phosphorylase B"/>
    <property type="match status" value="1"/>
</dbReference>
<proteinExistence type="predicted"/>
<dbReference type="KEGG" id="palo:E6C60_3791"/>
<dbReference type="OrthoDB" id="8479354at2"/>
<keyword evidence="1" id="KW-0808">Transferase</keyword>
<reference evidence="1 2" key="1">
    <citation type="submission" date="2019-05" db="EMBL/GenBank/DDBJ databases">
        <authorList>
            <person name="Chen C."/>
        </authorList>
    </citation>
    <scope>NUCLEOTIDE SEQUENCE [LARGE SCALE GENOMIC DNA]</scope>
    <source>
        <strain evidence="1 2">HB172198</strain>
    </source>
</reference>
<keyword evidence="2" id="KW-1185">Reference proteome</keyword>
<dbReference type="RefSeq" id="WP_138227195.1">
    <property type="nucleotide sequence ID" value="NZ_CP040396.1"/>
</dbReference>
<dbReference type="AlphaFoldDB" id="A0A4P8XNN6"/>